<dbReference type="InterPro" id="IPR036725">
    <property type="entry name" value="ColE3_ribonuclease_sf"/>
</dbReference>
<dbReference type="EMBL" id="JAQRFI010000055">
    <property type="protein sequence ID" value="MDC9591022.1"/>
    <property type="molecule type" value="Genomic_DNA"/>
</dbReference>
<dbReference type="RefSeq" id="WP_273556269.1">
    <property type="nucleotide sequence ID" value="NZ_JAQRFI010000055.1"/>
</dbReference>
<proteinExistence type="predicted"/>
<sequence length="165" mass="18648">MKRVLIVILTISSVLFGALSYAGSLTISNGYAGSQVQDIADFEPASFISLVELKDHDKLPNDQTVSEFEKSLVQLCADERVVVVKKMAEKVAKQHHWTRAKNIEKLNRGRIIYQDKKYYYSIDTQHGRFEKIGKKLGNHLGEIDMGLRFIEGSIDNKGGHNLRVK</sequence>
<dbReference type="Gene3D" id="3.10.380.10">
    <property type="entry name" value="Colicin E3-like ribonuclease domain"/>
    <property type="match status" value="1"/>
</dbReference>
<reference evidence="1 2" key="1">
    <citation type="submission" date="2023-02" db="EMBL/GenBank/DDBJ databases">
        <title>Entomopathogenic bacteria.</title>
        <authorList>
            <person name="Machado R.A."/>
        </authorList>
    </citation>
    <scope>NUCLEOTIDE SEQUENCE [LARGE SCALE GENOMIC DNA]</scope>
    <source>
        <strain evidence="1 2">XENO-10</strain>
    </source>
</reference>
<keyword evidence="2" id="KW-1185">Reference proteome</keyword>
<organism evidence="1 2">
    <name type="scientific">Xenorhabdus yunnanensis</name>
    <dbReference type="NCBI Taxonomy" id="3025878"/>
    <lineage>
        <taxon>Bacteria</taxon>
        <taxon>Pseudomonadati</taxon>
        <taxon>Pseudomonadota</taxon>
        <taxon>Gammaproteobacteria</taxon>
        <taxon>Enterobacterales</taxon>
        <taxon>Morganellaceae</taxon>
        <taxon>Xenorhabdus</taxon>
    </lineage>
</organism>
<protein>
    <submittedName>
        <fullName evidence="1">Uncharacterized protein</fullName>
    </submittedName>
</protein>
<dbReference type="Proteomes" id="UP001217178">
    <property type="component" value="Unassembled WGS sequence"/>
</dbReference>
<evidence type="ECO:0000313" key="2">
    <source>
        <dbReference type="Proteomes" id="UP001217178"/>
    </source>
</evidence>
<comment type="caution">
    <text evidence="1">The sequence shown here is derived from an EMBL/GenBank/DDBJ whole genome shotgun (WGS) entry which is preliminary data.</text>
</comment>
<dbReference type="SUPFAM" id="SSF63840">
    <property type="entry name" value="Ribonuclease domain of colicin E3"/>
    <property type="match status" value="1"/>
</dbReference>
<name>A0ABT5LIU2_9GAMM</name>
<accession>A0ABT5LIU2</accession>
<evidence type="ECO:0000313" key="1">
    <source>
        <dbReference type="EMBL" id="MDC9591022.1"/>
    </source>
</evidence>
<gene>
    <name evidence="1" type="ORF">PSI23_17445</name>
</gene>